<proteinExistence type="predicted"/>
<dbReference type="AlphaFoldDB" id="A0A0C3FDW2"/>
<organism evidence="3 4">
    <name type="scientific">Piloderma croceum (strain F 1598)</name>
    <dbReference type="NCBI Taxonomy" id="765440"/>
    <lineage>
        <taxon>Eukaryota</taxon>
        <taxon>Fungi</taxon>
        <taxon>Dikarya</taxon>
        <taxon>Basidiomycota</taxon>
        <taxon>Agaricomycotina</taxon>
        <taxon>Agaricomycetes</taxon>
        <taxon>Agaricomycetidae</taxon>
        <taxon>Atheliales</taxon>
        <taxon>Atheliaceae</taxon>
        <taxon>Piloderma</taxon>
    </lineage>
</organism>
<keyword evidence="4" id="KW-1185">Reference proteome</keyword>
<dbReference type="InParanoid" id="A0A0C3FDW2"/>
<dbReference type="Proteomes" id="UP000054166">
    <property type="component" value="Unassembled WGS sequence"/>
</dbReference>
<reference evidence="3 4" key="1">
    <citation type="submission" date="2014-04" db="EMBL/GenBank/DDBJ databases">
        <authorList>
            <consortium name="DOE Joint Genome Institute"/>
            <person name="Kuo A."/>
            <person name="Tarkka M."/>
            <person name="Buscot F."/>
            <person name="Kohler A."/>
            <person name="Nagy L.G."/>
            <person name="Floudas D."/>
            <person name="Copeland A."/>
            <person name="Barry K.W."/>
            <person name="Cichocki N."/>
            <person name="Veneault-Fourrey C."/>
            <person name="LaButti K."/>
            <person name="Lindquist E.A."/>
            <person name="Lipzen A."/>
            <person name="Lundell T."/>
            <person name="Morin E."/>
            <person name="Murat C."/>
            <person name="Sun H."/>
            <person name="Tunlid A."/>
            <person name="Henrissat B."/>
            <person name="Grigoriev I.V."/>
            <person name="Hibbett D.S."/>
            <person name="Martin F."/>
            <person name="Nordberg H.P."/>
            <person name="Cantor M.N."/>
            <person name="Hua S.X."/>
        </authorList>
    </citation>
    <scope>NUCLEOTIDE SEQUENCE [LARGE SCALE GENOMIC DNA]</scope>
    <source>
        <strain evidence="3 4">F 1598</strain>
    </source>
</reference>
<dbReference type="EMBL" id="KN833019">
    <property type="protein sequence ID" value="KIM78084.1"/>
    <property type="molecule type" value="Genomic_DNA"/>
</dbReference>
<evidence type="ECO:0000313" key="3">
    <source>
        <dbReference type="EMBL" id="KIM78084.1"/>
    </source>
</evidence>
<gene>
    <name evidence="3" type="ORF">PILCRDRAFT_824800</name>
</gene>
<accession>A0A0C3FDW2</accession>
<keyword evidence="2" id="KW-0472">Membrane</keyword>
<dbReference type="HOGENOM" id="CLU_2655369_0_0_1"/>
<reference evidence="4" key="2">
    <citation type="submission" date="2015-01" db="EMBL/GenBank/DDBJ databases">
        <title>Evolutionary Origins and Diversification of the Mycorrhizal Mutualists.</title>
        <authorList>
            <consortium name="DOE Joint Genome Institute"/>
            <consortium name="Mycorrhizal Genomics Consortium"/>
            <person name="Kohler A."/>
            <person name="Kuo A."/>
            <person name="Nagy L.G."/>
            <person name="Floudas D."/>
            <person name="Copeland A."/>
            <person name="Barry K.W."/>
            <person name="Cichocki N."/>
            <person name="Veneault-Fourrey C."/>
            <person name="LaButti K."/>
            <person name="Lindquist E.A."/>
            <person name="Lipzen A."/>
            <person name="Lundell T."/>
            <person name="Morin E."/>
            <person name="Murat C."/>
            <person name="Riley R."/>
            <person name="Ohm R."/>
            <person name="Sun H."/>
            <person name="Tunlid A."/>
            <person name="Henrissat B."/>
            <person name="Grigoriev I.V."/>
            <person name="Hibbett D.S."/>
            <person name="Martin F."/>
        </authorList>
    </citation>
    <scope>NUCLEOTIDE SEQUENCE [LARGE SCALE GENOMIC DNA]</scope>
    <source>
        <strain evidence="4">F 1598</strain>
    </source>
</reference>
<evidence type="ECO:0000256" key="1">
    <source>
        <dbReference type="SAM" id="MobiDB-lite"/>
    </source>
</evidence>
<feature type="region of interest" description="Disordered" evidence="1">
    <location>
        <begin position="1"/>
        <end position="26"/>
    </location>
</feature>
<sequence>MEGIKTRGLESTRRGSHTDTTGSREFHFEGLDTFTTKEVEQMSATIIISFVVLCVAAVHSIRATTQPPTSLHHKGG</sequence>
<protein>
    <submittedName>
        <fullName evidence="3">Uncharacterized protein</fullName>
    </submittedName>
</protein>
<keyword evidence="2" id="KW-1133">Transmembrane helix</keyword>
<evidence type="ECO:0000313" key="4">
    <source>
        <dbReference type="Proteomes" id="UP000054166"/>
    </source>
</evidence>
<name>A0A0C3FDW2_PILCF</name>
<feature type="transmembrane region" description="Helical" evidence="2">
    <location>
        <begin position="42"/>
        <end position="61"/>
    </location>
</feature>
<evidence type="ECO:0000256" key="2">
    <source>
        <dbReference type="SAM" id="Phobius"/>
    </source>
</evidence>
<keyword evidence="2" id="KW-0812">Transmembrane</keyword>